<dbReference type="Gene3D" id="2.10.220.10">
    <property type="entry name" value="Hormone Receptor, Insulin-like Growth Factor Receptor 1, Chain A, domain 2"/>
    <property type="match status" value="11"/>
</dbReference>
<dbReference type="GO" id="GO:0004713">
    <property type="term" value="F:protein tyrosine kinase activity"/>
    <property type="evidence" value="ECO:0007669"/>
    <property type="project" value="UniProtKB-KW"/>
</dbReference>
<dbReference type="GO" id="GO:0005524">
    <property type="term" value="F:ATP binding"/>
    <property type="evidence" value="ECO:0007669"/>
    <property type="project" value="InterPro"/>
</dbReference>
<dbReference type="CDD" id="cd00064">
    <property type="entry name" value="FU"/>
    <property type="match status" value="7"/>
</dbReference>
<dbReference type="EMBL" id="KB932204">
    <property type="protein sequence ID" value="KCV70480.1"/>
    <property type="molecule type" value="Genomic_DNA"/>
</dbReference>
<dbReference type="SMART" id="SM00181">
    <property type="entry name" value="EGF"/>
    <property type="match status" value="14"/>
</dbReference>
<feature type="compositionally biased region" description="Low complexity" evidence="2">
    <location>
        <begin position="39"/>
        <end position="57"/>
    </location>
</feature>
<keyword evidence="3" id="KW-0812">Transmembrane</keyword>
<keyword evidence="1" id="KW-0808">Transferase</keyword>
<sequence length="1454" mass="146369">MAAVRPHPVAGPPPSLARLLATALLLLHMVLGATASLGGPPSGAPSPSATAMAASSGAGPGRLPGLARRLATTDCDPTCSSCFAPGPGNCHACLATAAEHVLFESDCVSVCPPGFAAAPGSGICLPCRATCATCAPDGQCTDCPAGRTLEATGACSPDGGCPAGTFSQGEGSPACASCHSSCLECAGPLATECLQCRQGDLFMPAGEAGSCRSPCPSGQFPLLHMDTNGPEYRCHACAAGCHTCRSSTACATCAPGLRLTEAGACRAPASCPDGFLNAGDEGDCQPCDDACATCHGPSSADCITCPADHLLFQGTCLSACPEGSFPQAGRCQPCHRSCLRCDGPDSTNCTACMGAGAPAPNGSGPCLAPCANGQFSDAGACRACDASCAACAGPGAADCTACHPDRLLREGRCEALCPVGFFADLSPATGPRCAPAHPSCVHATGPGADACTACDVGLLRADGLCQPACPAGSFPSEAVSWLGSSEGVCALCSTGCASCSDIDVCRACIAGFVLREHQSSGQVTCTDDCGSGHFADHANGRCAACHGSCAKCSGPGTCDTCAPGLVFVHSAPALCTDQCGAGRFANLSAGVCQSCAANCAACAGTAATCTACPAGKFLDPRTDGCVEDCGSSRFGDATTGSCAACLAGCGTCNDATSCEACLPGLVLDQQDGVTACSSDCAPGHFINLEAGLCQPCDTSCASCYGNAAACTGCPSGRFLDPVDDTCVEDCGSGRFADLAARRCAACALECAQCADSATACTACAPGFRPTGAGCTACPAGCAACSGSAGCDACLNGFWLDPGTGSCVVRCPDGLYADVSTGVCGPCHESCAACDGPAAGDCIVCPAGRFLWQGACLASCPAGSFAQADACQACHGSCVTCAGPADNQCTGCPPGHSLWQGACSGICPDGFFLEPATGACVGCDAACSACVGPQADQCTACPSADEWLVTDQTRCTADPCAVGYAALHRPRAAGAPDQALCLPCMVDGCAVCDEAAAEAAPPGTPACEPAADHPRGFACTQVPKCDRCQAGLALLSAATGGHRCVEACPDGFYLSPAGEATPAQCAPCAGACLLCDGPSSEDCIDDSSAAPPPANRTIGVGVGVGVGVTILLVGLLLVGLLLYRRRQQDPTRSKAGLEGNLGLTPLNTFSDLSPPDSVLVSAEIDFMMLEPLGEGLQASVSSARILNPQLRQTLQTRGSVAIKTYRDPASPAGRSAFHNEITILWTLREEFGILKLLAYSEQPRAAITELYYSCLATLLRSDLPLTPRAMLRIAVHFASGLAAVHTRGIVHRDIRPANILVRQSEDGSWNAVIGDFASSNVLSTLQDAPPNASRRAPALNPAAVPYSSPELLFASSQRRFLEYSALRGSDVFSAGMVLWCIFCRKLPWSGLKSRNIRQQVLAGERPSLAELKASLGGQPAEQAVTSLIERCWDVQPEGRPSARDILAQLAPFAPG</sequence>
<dbReference type="SUPFAM" id="SSF57184">
    <property type="entry name" value="Growth factor receptor domain"/>
    <property type="match status" value="8"/>
</dbReference>
<dbReference type="Pfam" id="PF07714">
    <property type="entry name" value="PK_Tyr_Ser-Thr"/>
    <property type="match status" value="1"/>
</dbReference>
<evidence type="ECO:0000256" key="3">
    <source>
        <dbReference type="SAM" id="Phobius"/>
    </source>
</evidence>
<dbReference type="Proteomes" id="UP000030693">
    <property type="component" value="Unassembled WGS sequence"/>
</dbReference>
<dbReference type="InterPro" id="IPR011009">
    <property type="entry name" value="Kinase-like_dom_sf"/>
</dbReference>
<feature type="domain" description="Protein kinase" evidence="5">
    <location>
        <begin position="1165"/>
        <end position="1452"/>
    </location>
</feature>
<dbReference type="RefSeq" id="XP_009494996.1">
    <property type="nucleotide sequence ID" value="XM_009496721.1"/>
</dbReference>
<name>A0A058Z8C4_FONAL</name>
<organism evidence="6">
    <name type="scientific">Fonticula alba</name>
    <name type="common">Slime mold</name>
    <dbReference type="NCBI Taxonomy" id="691883"/>
    <lineage>
        <taxon>Eukaryota</taxon>
        <taxon>Rotosphaerida</taxon>
        <taxon>Fonticulaceae</taxon>
        <taxon>Fonticula</taxon>
    </lineage>
</organism>
<dbReference type="GeneID" id="20527546"/>
<keyword evidence="3" id="KW-1133">Transmembrane helix</keyword>
<dbReference type="OrthoDB" id="300641at2759"/>
<keyword evidence="7" id="KW-1185">Reference proteome</keyword>
<dbReference type="SMART" id="SM01411">
    <property type="entry name" value="Ephrin_rec_like"/>
    <property type="match status" value="6"/>
</dbReference>
<dbReference type="Gene3D" id="1.10.510.10">
    <property type="entry name" value="Transferase(Phosphotransferase) domain 1"/>
    <property type="match status" value="1"/>
</dbReference>
<feature type="transmembrane region" description="Helical" evidence="3">
    <location>
        <begin position="1097"/>
        <end position="1122"/>
    </location>
</feature>
<dbReference type="InterPro" id="IPR008266">
    <property type="entry name" value="Tyr_kinase_AS"/>
</dbReference>
<keyword evidence="6" id="KW-0723">Serine/threonine-protein kinase</keyword>
<keyword evidence="6" id="KW-0418">Kinase</keyword>
<reference evidence="6" key="1">
    <citation type="submission" date="2013-04" db="EMBL/GenBank/DDBJ databases">
        <title>The Genome Sequence of Fonticula alba ATCC 38817.</title>
        <authorList>
            <consortium name="The Broad Institute Genomics Platform"/>
            <person name="Russ C."/>
            <person name="Cuomo C."/>
            <person name="Burger G."/>
            <person name="Gray M.W."/>
            <person name="Holland P.W.H."/>
            <person name="King N."/>
            <person name="Lang F.B.F."/>
            <person name="Roger A.J."/>
            <person name="Ruiz-Trillo I."/>
            <person name="Brown M."/>
            <person name="Walker B."/>
            <person name="Young S."/>
            <person name="Zeng Q."/>
            <person name="Gargeya S."/>
            <person name="Fitzgerald M."/>
            <person name="Haas B."/>
            <person name="Abouelleil A."/>
            <person name="Allen A.W."/>
            <person name="Alvarado L."/>
            <person name="Arachchi H.M."/>
            <person name="Berlin A.M."/>
            <person name="Chapman S.B."/>
            <person name="Gainer-Dewar J."/>
            <person name="Goldberg J."/>
            <person name="Griggs A."/>
            <person name="Gujja S."/>
            <person name="Hansen M."/>
            <person name="Howarth C."/>
            <person name="Imamovic A."/>
            <person name="Ireland A."/>
            <person name="Larimer J."/>
            <person name="McCowan C."/>
            <person name="Murphy C."/>
            <person name="Pearson M."/>
            <person name="Poon T.W."/>
            <person name="Priest M."/>
            <person name="Roberts A."/>
            <person name="Saif S."/>
            <person name="Shea T."/>
            <person name="Sisk P."/>
            <person name="Sykes S."/>
            <person name="Wortman J."/>
            <person name="Nusbaum C."/>
            <person name="Birren B."/>
        </authorList>
    </citation>
    <scope>NUCLEOTIDE SEQUENCE [LARGE SCALE GENOMIC DNA]</scope>
    <source>
        <strain evidence="6">ATCC 38817</strain>
    </source>
</reference>
<dbReference type="PANTHER" id="PTHR15332:SF175">
    <property type="entry name" value="PROPROTEIN CONVERTASE SUBTILISIN_KEXIN TYPE 5-LIKE"/>
    <property type="match status" value="1"/>
</dbReference>
<dbReference type="OMA" id="HLCEHCP"/>
<dbReference type="PROSITE" id="PS50011">
    <property type="entry name" value="PROTEIN_KINASE_DOM"/>
    <property type="match status" value="1"/>
</dbReference>
<gene>
    <name evidence="6" type="ORF">H696_02821</name>
</gene>
<evidence type="ECO:0000313" key="7">
    <source>
        <dbReference type="Proteomes" id="UP000030693"/>
    </source>
</evidence>
<dbReference type="InterPro" id="IPR000719">
    <property type="entry name" value="Prot_kinase_dom"/>
</dbReference>
<dbReference type="InterPro" id="IPR000742">
    <property type="entry name" value="EGF"/>
</dbReference>
<feature type="signal peptide" evidence="4">
    <location>
        <begin position="1"/>
        <end position="35"/>
    </location>
</feature>
<dbReference type="InterPro" id="IPR020635">
    <property type="entry name" value="Tyr_kinase_cat_dom"/>
</dbReference>
<dbReference type="InterPro" id="IPR001245">
    <property type="entry name" value="Ser-Thr/Tyr_kinase_cat_dom"/>
</dbReference>
<evidence type="ECO:0000259" key="5">
    <source>
        <dbReference type="PROSITE" id="PS50011"/>
    </source>
</evidence>
<dbReference type="InterPro" id="IPR006212">
    <property type="entry name" value="Furin_repeat"/>
</dbReference>
<dbReference type="PROSITE" id="PS00109">
    <property type="entry name" value="PROTEIN_KINASE_TYR"/>
    <property type="match status" value="1"/>
</dbReference>
<dbReference type="SMART" id="SM00219">
    <property type="entry name" value="TyrKc"/>
    <property type="match status" value="1"/>
</dbReference>
<dbReference type="SMART" id="SM00261">
    <property type="entry name" value="FU"/>
    <property type="match status" value="17"/>
</dbReference>
<evidence type="ECO:0000313" key="6">
    <source>
        <dbReference type="EMBL" id="KCV70480.1"/>
    </source>
</evidence>
<dbReference type="SUPFAM" id="SSF56112">
    <property type="entry name" value="Protein kinase-like (PK-like)"/>
    <property type="match status" value="1"/>
</dbReference>
<keyword evidence="3" id="KW-0472">Membrane</keyword>
<accession>A0A058Z8C4</accession>
<keyword evidence="4" id="KW-0732">Signal</keyword>
<protein>
    <submittedName>
        <fullName evidence="6">Serine/threonine protein kinase</fullName>
    </submittedName>
</protein>
<evidence type="ECO:0000256" key="2">
    <source>
        <dbReference type="SAM" id="MobiDB-lite"/>
    </source>
</evidence>
<dbReference type="eggNOG" id="KOG3525">
    <property type="taxonomic scope" value="Eukaryota"/>
</dbReference>
<dbReference type="PANTHER" id="PTHR15332">
    <property type="entry name" value="PROPROTEIN CONVERTASE SUBTILISIN_KEXIN TYPE 5-LIKE"/>
    <property type="match status" value="1"/>
</dbReference>
<proteinExistence type="predicted"/>
<feature type="chain" id="PRO_5001566351" evidence="4">
    <location>
        <begin position="36"/>
        <end position="1454"/>
    </location>
</feature>
<dbReference type="InterPro" id="IPR009030">
    <property type="entry name" value="Growth_fac_rcpt_cys_sf"/>
</dbReference>
<evidence type="ECO:0000256" key="1">
    <source>
        <dbReference type="ARBA" id="ARBA00023137"/>
    </source>
</evidence>
<dbReference type="eggNOG" id="KOG0192">
    <property type="taxonomic scope" value="Eukaryota"/>
</dbReference>
<feature type="region of interest" description="Disordered" evidence="2">
    <location>
        <begin position="39"/>
        <end position="60"/>
    </location>
</feature>
<dbReference type="GO" id="GO:0004674">
    <property type="term" value="F:protein serine/threonine kinase activity"/>
    <property type="evidence" value="ECO:0007669"/>
    <property type="project" value="UniProtKB-KW"/>
</dbReference>
<evidence type="ECO:0000256" key="4">
    <source>
        <dbReference type="SAM" id="SignalP"/>
    </source>
</evidence>
<keyword evidence="1" id="KW-0829">Tyrosine-protein kinase</keyword>